<evidence type="ECO:0008006" key="5">
    <source>
        <dbReference type="Google" id="ProtNLM"/>
    </source>
</evidence>
<feature type="region of interest" description="Disordered" evidence="2">
    <location>
        <begin position="107"/>
        <end position="128"/>
    </location>
</feature>
<keyword evidence="4" id="KW-1185">Reference proteome</keyword>
<dbReference type="EMBL" id="JARHTQ010000005">
    <property type="protein sequence ID" value="MDF2255971.1"/>
    <property type="molecule type" value="Genomic_DNA"/>
</dbReference>
<keyword evidence="1" id="KW-0175">Coiled coil</keyword>
<organism evidence="3 4">
    <name type="scientific">Streptantibioticus ferralitis</name>
    <dbReference type="NCBI Taxonomy" id="236510"/>
    <lineage>
        <taxon>Bacteria</taxon>
        <taxon>Bacillati</taxon>
        <taxon>Actinomycetota</taxon>
        <taxon>Actinomycetes</taxon>
        <taxon>Kitasatosporales</taxon>
        <taxon>Streptomycetaceae</taxon>
        <taxon>Streptantibioticus</taxon>
    </lineage>
</organism>
<protein>
    <recommendedName>
        <fullName evidence="5">Transposase</fullName>
    </recommendedName>
</protein>
<evidence type="ECO:0000313" key="3">
    <source>
        <dbReference type="EMBL" id="MDF2255971.1"/>
    </source>
</evidence>
<dbReference type="Proteomes" id="UP001220022">
    <property type="component" value="Unassembled WGS sequence"/>
</dbReference>
<accession>A0ABT5YWJ0</accession>
<comment type="caution">
    <text evidence="3">The sequence shown here is derived from an EMBL/GenBank/DDBJ whole genome shotgun (WGS) entry which is preliminary data.</text>
</comment>
<feature type="coiled-coil region" evidence="1">
    <location>
        <begin position="148"/>
        <end position="182"/>
    </location>
</feature>
<gene>
    <name evidence="3" type="ORF">P2L57_09615</name>
</gene>
<proteinExistence type="predicted"/>
<name>A0ABT5YWJ0_9ACTN</name>
<evidence type="ECO:0000256" key="1">
    <source>
        <dbReference type="SAM" id="Coils"/>
    </source>
</evidence>
<evidence type="ECO:0000256" key="2">
    <source>
        <dbReference type="SAM" id="MobiDB-lite"/>
    </source>
</evidence>
<sequence length="233" mass="24750">MVVVAASVTDNVLGIRLLDQVVEHTPTVTRAWVGAGFQHDVAIHGACLGIDVEVVKRSDITPGFVPVKRRRVVEQTNGTMMPHRRLRNPRVREPAGVVGVRHALGVNREPGPAVDRHQHTVPAGPGVNTATNPGLITIRNLDLITTRQAAANAAADDLRQQIAKLASELAAAESELTDLAITRRTPMQLAHGECVVPARPVARSGAVVGGAAGCVSPCRRIAWGRHPRPSRSG</sequence>
<dbReference type="RefSeq" id="WP_275811442.1">
    <property type="nucleotide sequence ID" value="NZ_BAAANM010000018.1"/>
</dbReference>
<evidence type="ECO:0000313" key="4">
    <source>
        <dbReference type="Proteomes" id="UP001220022"/>
    </source>
</evidence>
<reference evidence="3 4" key="1">
    <citation type="submission" date="2023-03" db="EMBL/GenBank/DDBJ databases">
        <title>Draft genome sequence of type strain Streptomyces ferralitis JCM 14344.</title>
        <authorList>
            <person name="Klaysubun C."/>
            <person name="Duangmal K."/>
        </authorList>
    </citation>
    <scope>NUCLEOTIDE SEQUENCE [LARGE SCALE GENOMIC DNA]</scope>
    <source>
        <strain evidence="3 4">JCM 14344</strain>
    </source>
</reference>